<dbReference type="EMBL" id="CP036299">
    <property type="protein sequence ID" value="QDV29658.1"/>
    <property type="molecule type" value="Genomic_DNA"/>
</dbReference>
<sequence length="740" mass="79559">MTLHTEALRTMSQVLTRLSSRENRAWRGVLSVGAMTGLAMGSWAFGNQDPAPEGLRGILPNTVPSRLSSDVLDELGTNWAKWSENTTAAVEKFFQLEGDIAAQKAALDELKARLAIIDKSLADPSYRTIFGPLSTLKGSLSRTIEFSDAILESLALDPVKVRLETITFKKAESVKALEALQAALDKIPGGKAWLPFVRGEELAKAMAGSDEAATTVAAKATIERLDGVAKIENDAQKAFLSRPEFVALKSALEGYVAAINAPVDEASKEKIRTVIAQLAAAARNAEDDPTSANAAALRAAIKTVKETVPGGGVALLAVVQKNFLNYNLRLVASETFLSKLMSDARTESGGVRDFVLGANVGGYQTTSTVVGINLKPSPNSVRFDLTLNGTVQSNTTGVTSEATVNTYGYHTFYATKDVNFDGEKFTTAPALISVRPNNTTTGISTRYSGSLLFGNYADRVAAGEVASRRPQAEAIAAQRVRERVLPRFNQEADVAMKDAGAKLENELFAGLKKVKLFPDAKVYQTSETDLKLSTRLMTAEEIGGNIPPANFLTATTGATILLHESLLNNSIDRMGFAGKTFTEEEFRKEIKTFLSTALGREIVLKDRPRAEGEMPSKNSFVFAKEDPIRFKAASGGLTLTLRTGFKSDDREDIPVSEITVPLNFTVAGPEITVTRGTIAVADVEGDLGIATKGVIRKKIQDALPDRTVESKFKIDGPKKTVFANVTKLAVVDGWVIVDVQ</sequence>
<dbReference type="Proteomes" id="UP000315349">
    <property type="component" value="Chromosome"/>
</dbReference>
<dbReference type="AlphaFoldDB" id="A0A518GM47"/>
<protein>
    <submittedName>
        <fullName evidence="1">Uncharacterized protein</fullName>
    </submittedName>
</protein>
<organism evidence="1 2">
    <name type="scientific">Planctopirus ephydatiae</name>
    <dbReference type="NCBI Taxonomy" id="2528019"/>
    <lineage>
        <taxon>Bacteria</taxon>
        <taxon>Pseudomonadati</taxon>
        <taxon>Planctomycetota</taxon>
        <taxon>Planctomycetia</taxon>
        <taxon>Planctomycetales</taxon>
        <taxon>Planctomycetaceae</taxon>
        <taxon>Planctopirus</taxon>
    </lineage>
</organism>
<name>A0A518GM47_9PLAN</name>
<keyword evidence="2" id="KW-1185">Reference proteome</keyword>
<reference evidence="1 2" key="1">
    <citation type="submission" date="2019-02" db="EMBL/GenBank/DDBJ databases">
        <title>Deep-cultivation of Planctomycetes and their phenomic and genomic characterization uncovers novel biology.</title>
        <authorList>
            <person name="Wiegand S."/>
            <person name="Jogler M."/>
            <person name="Boedeker C."/>
            <person name="Pinto D."/>
            <person name="Vollmers J."/>
            <person name="Rivas-Marin E."/>
            <person name="Kohn T."/>
            <person name="Peeters S.H."/>
            <person name="Heuer A."/>
            <person name="Rast P."/>
            <person name="Oberbeckmann S."/>
            <person name="Bunk B."/>
            <person name="Jeske O."/>
            <person name="Meyerdierks A."/>
            <person name="Storesund J.E."/>
            <person name="Kallscheuer N."/>
            <person name="Luecker S."/>
            <person name="Lage O.M."/>
            <person name="Pohl T."/>
            <person name="Merkel B.J."/>
            <person name="Hornburger P."/>
            <person name="Mueller R.-W."/>
            <person name="Bruemmer F."/>
            <person name="Labrenz M."/>
            <person name="Spormann A.M."/>
            <person name="Op den Camp H."/>
            <person name="Overmann J."/>
            <person name="Amann R."/>
            <person name="Jetten M.S.M."/>
            <person name="Mascher T."/>
            <person name="Medema M.H."/>
            <person name="Devos D.P."/>
            <person name="Kaster A.-K."/>
            <person name="Ovreas L."/>
            <person name="Rohde M."/>
            <person name="Galperin M.Y."/>
            <person name="Jogler C."/>
        </authorList>
    </citation>
    <scope>NUCLEOTIDE SEQUENCE [LARGE SCALE GENOMIC DNA]</scope>
    <source>
        <strain evidence="1 2">Spb1</strain>
    </source>
</reference>
<accession>A0A518GM47</accession>
<dbReference type="KEGG" id="peh:Spb1_15720"/>
<evidence type="ECO:0000313" key="1">
    <source>
        <dbReference type="EMBL" id="QDV29658.1"/>
    </source>
</evidence>
<proteinExistence type="predicted"/>
<gene>
    <name evidence="1" type="ORF">Spb1_15720</name>
</gene>
<evidence type="ECO:0000313" key="2">
    <source>
        <dbReference type="Proteomes" id="UP000315349"/>
    </source>
</evidence>